<gene>
    <name evidence="1" type="ORF">EVAR_6061_1</name>
</gene>
<proteinExistence type="predicted"/>
<evidence type="ECO:0000313" key="1">
    <source>
        <dbReference type="EMBL" id="GBP11252.1"/>
    </source>
</evidence>
<reference evidence="1 2" key="1">
    <citation type="journal article" date="2019" name="Commun. Biol.">
        <title>The bagworm genome reveals a unique fibroin gene that provides high tensile strength.</title>
        <authorList>
            <person name="Kono N."/>
            <person name="Nakamura H."/>
            <person name="Ohtoshi R."/>
            <person name="Tomita M."/>
            <person name="Numata K."/>
            <person name="Arakawa K."/>
        </authorList>
    </citation>
    <scope>NUCLEOTIDE SEQUENCE [LARGE SCALE GENOMIC DNA]</scope>
</reference>
<accession>A0A4C1T9Y1</accession>
<organism evidence="1 2">
    <name type="scientific">Eumeta variegata</name>
    <name type="common">Bagworm moth</name>
    <name type="synonym">Eumeta japonica</name>
    <dbReference type="NCBI Taxonomy" id="151549"/>
    <lineage>
        <taxon>Eukaryota</taxon>
        <taxon>Metazoa</taxon>
        <taxon>Ecdysozoa</taxon>
        <taxon>Arthropoda</taxon>
        <taxon>Hexapoda</taxon>
        <taxon>Insecta</taxon>
        <taxon>Pterygota</taxon>
        <taxon>Neoptera</taxon>
        <taxon>Endopterygota</taxon>
        <taxon>Lepidoptera</taxon>
        <taxon>Glossata</taxon>
        <taxon>Ditrysia</taxon>
        <taxon>Tineoidea</taxon>
        <taxon>Psychidae</taxon>
        <taxon>Oiketicinae</taxon>
        <taxon>Eumeta</taxon>
    </lineage>
</organism>
<name>A0A4C1T9Y1_EUMVA</name>
<evidence type="ECO:0000313" key="2">
    <source>
        <dbReference type="Proteomes" id="UP000299102"/>
    </source>
</evidence>
<dbReference type="AlphaFoldDB" id="A0A4C1T9Y1"/>
<dbReference type="EMBL" id="BGZK01000045">
    <property type="protein sequence ID" value="GBP11252.1"/>
    <property type="molecule type" value="Genomic_DNA"/>
</dbReference>
<comment type="caution">
    <text evidence="1">The sequence shown here is derived from an EMBL/GenBank/DDBJ whole genome shotgun (WGS) entry which is preliminary data.</text>
</comment>
<keyword evidence="2" id="KW-1185">Reference proteome</keyword>
<dbReference type="Proteomes" id="UP000299102">
    <property type="component" value="Unassembled WGS sequence"/>
</dbReference>
<protein>
    <submittedName>
        <fullName evidence="1">Uncharacterized protein</fullName>
    </submittedName>
</protein>
<sequence>MCIVGLEGHYSYYELLPLGKFINSDLYCHPLLRFKQKVDKKQPKMMLINSQRVRASVRRRELRAYRRTGSSFSLLACYTDRFGLIIRTPGIPGRECSWATVTTHSDGSHARFPLKNGTLKTNPEIVENSLRIQLLAAFNLRYPSTAPGLQSTIVHSIRVGISEMKLYASIDTWCSEILFGRPKLARRRSCE</sequence>